<gene>
    <name evidence="2" type="ORF">OGM63_24620</name>
</gene>
<keyword evidence="3" id="KW-1185">Reference proteome</keyword>
<evidence type="ECO:0000313" key="2">
    <source>
        <dbReference type="EMBL" id="MCV3216648.1"/>
    </source>
</evidence>
<keyword evidence="1" id="KW-0175">Coiled coil</keyword>
<dbReference type="EMBL" id="JAOWRF010000353">
    <property type="protein sequence ID" value="MCV3216648.1"/>
    <property type="molecule type" value="Genomic_DNA"/>
</dbReference>
<sequence>MTRNSSHHQHSVYGVGLLAVQAKPASKELFTDAQVEQKIIDALAQREREKAESEQGRFVEIRDAALQAAKREIQAAQEHARALQQAKQELIEQLTAKDEEMRSLDALQTRNQQLEQRVEELEKALENSSANNWGNTFNNQAAKVINLELEKTICYIDVRSRSPKQRTFPERARNCSASNE</sequence>
<name>A0ABT3B5K6_9CYAN</name>
<dbReference type="Proteomes" id="UP001526143">
    <property type="component" value="Unassembled WGS sequence"/>
</dbReference>
<evidence type="ECO:0000313" key="3">
    <source>
        <dbReference type="Proteomes" id="UP001526143"/>
    </source>
</evidence>
<feature type="coiled-coil region" evidence="1">
    <location>
        <begin position="66"/>
        <end position="131"/>
    </location>
</feature>
<comment type="caution">
    <text evidence="2">The sequence shown here is derived from an EMBL/GenBank/DDBJ whole genome shotgun (WGS) entry which is preliminary data.</text>
</comment>
<organism evidence="2 3">
    <name type="scientific">Plectonema radiosum NIES-515</name>
    <dbReference type="NCBI Taxonomy" id="2986073"/>
    <lineage>
        <taxon>Bacteria</taxon>
        <taxon>Bacillati</taxon>
        <taxon>Cyanobacteriota</taxon>
        <taxon>Cyanophyceae</taxon>
        <taxon>Oscillatoriophycideae</taxon>
        <taxon>Oscillatoriales</taxon>
        <taxon>Microcoleaceae</taxon>
        <taxon>Plectonema</taxon>
    </lineage>
</organism>
<dbReference type="RefSeq" id="WP_263748304.1">
    <property type="nucleotide sequence ID" value="NZ_JAOWRF010000353.1"/>
</dbReference>
<protein>
    <submittedName>
        <fullName evidence="2">Uncharacterized protein</fullName>
    </submittedName>
</protein>
<accession>A0ABT3B5K6</accession>
<proteinExistence type="predicted"/>
<evidence type="ECO:0000256" key="1">
    <source>
        <dbReference type="SAM" id="Coils"/>
    </source>
</evidence>
<reference evidence="2 3" key="1">
    <citation type="submission" date="2022-10" db="EMBL/GenBank/DDBJ databases">
        <title>Identification of biosynthetic pathway for the production of the potent trypsin inhibitor radiosumin.</title>
        <authorList>
            <person name="Fewer D.P."/>
            <person name="Delbaje E."/>
            <person name="Ouyang X."/>
            <person name="Agostino P.D."/>
            <person name="Wahlsten M."/>
            <person name="Jokela J."/>
            <person name="Permi P."/>
            <person name="Haapaniemi E."/>
            <person name="Koistinen H."/>
        </authorList>
    </citation>
    <scope>NUCLEOTIDE SEQUENCE [LARGE SCALE GENOMIC DNA]</scope>
    <source>
        <strain evidence="2 3">NIES-515</strain>
    </source>
</reference>